<proteinExistence type="predicted"/>
<evidence type="ECO:0000313" key="2">
    <source>
        <dbReference type="EMBL" id="CAD8482344.1"/>
    </source>
</evidence>
<reference evidence="2" key="1">
    <citation type="submission" date="2021-01" db="EMBL/GenBank/DDBJ databases">
        <authorList>
            <person name="Corre E."/>
            <person name="Pelletier E."/>
            <person name="Niang G."/>
            <person name="Scheremetjew M."/>
            <person name="Finn R."/>
            <person name="Kale V."/>
            <person name="Holt S."/>
            <person name="Cochrane G."/>
            <person name="Meng A."/>
            <person name="Brown T."/>
            <person name="Cohen L."/>
        </authorList>
    </citation>
    <scope>NUCLEOTIDE SEQUENCE</scope>
    <source>
        <strain evidence="2">CCMP325</strain>
    </source>
</reference>
<sequence length="214" mass="24034">MVKVMLGGSFSYSSSSSTSSSSQTGSDGCYYTEQIERTCRTGTDGNRVCENLKRFFRQCPGKDLEERRGDGVEASWAPVREDDRSSTWSAWSESPVGIFSRFSPFGGAKGFDQTPEHAPYTEREEALPSDSSNFENRYYRRYFDPSATSEAHENQPRHAADQDVLNQFQELERSILRDFAGVLGFGLLSPFGVPRGRSRYQASNDFRHLGGEDI</sequence>
<dbReference type="EMBL" id="HBEO01013958">
    <property type="protein sequence ID" value="CAD8482344.1"/>
    <property type="molecule type" value="Transcribed_RNA"/>
</dbReference>
<dbReference type="AlphaFoldDB" id="A0A7S0EEA0"/>
<accession>A0A7S0EEA0</accession>
<feature type="region of interest" description="Disordered" evidence="1">
    <location>
        <begin position="112"/>
        <end position="131"/>
    </location>
</feature>
<organism evidence="2">
    <name type="scientific">Hanusia phi</name>
    <dbReference type="NCBI Taxonomy" id="3032"/>
    <lineage>
        <taxon>Eukaryota</taxon>
        <taxon>Cryptophyceae</taxon>
        <taxon>Pyrenomonadales</taxon>
        <taxon>Geminigeraceae</taxon>
        <taxon>Hanusia</taxon>
    </lineage>
</organism>
<name>A0A7S0EEA0_9CRYP</name>
<protein>
    <submittedName>
        <fullName evidence="2">Uncharacterized protein</fullName>
    </submittedName>
</protein>
<feature type="compositionally biased region" description="Low complexity" evidence="1">
    <location>
        <begin position="7"/>
        <end position="26"/>
    </location>
</feature>
<gene>
    <name evidence="2" type="ORF">HPHI1048_LOCUS9484</name>
</gene>
<feature type="region of interest" description="Disordered" evidence="1">
    <location>
        <begin position="1"/>
        <end position="27"/>
    </location>
</feature>
<evidence type="ECO:0000256" key="1">
    <source>
        <dbReference type="SAM" id="MobiDB-lite"/>
    </source>
</evidence>